<reference evidence="2" key="3">
    <citation type="submission" date="2019-06" db="EMBL/GenBank/DDBJ databases">
        <authorList>
            <person name="Poynton C."/>
            <person name="Hasenbein S."/>
            <person name="Benoit J.B."/>
            <person name="Sepulveda M.S."/>
            <person name="Poelchau M.F."/>
            <person name="Murali S.C."/>
            <person name="Chen S."/>
            <person name="Glastad K.M."/>
            <person name="Werren J.H."/>
            <person name="Vineis J.H."/>
            <person name="Bowen J.L."/>
            <person name="Friedrich M."/>
            <person name="Jones J."/>
            <person name="Robertson H.M."/>
            <person name="Feyereisen R."/>
            <person name="Mechler-Hickson A."/>
            <person name="Mathers N."/>
            <person name="Lee C.E."/>
            <person name="Colbourne J.K."/>
            <person name="Biales A."/>
            <person name="Johnston J.S."/>
            <person name="Wellborn G.A."/>
            <person name="Rosendale A.J."/>
            <person name="Cridge A.G."/>
            <person name="Munoz-Torres M.C."/>
            <person name="Bain P.A."/>
            <person name="Manny A.R."/>
            <person name="Major K.M."/>
            <person name="Lambert F.N."/>
            <person name="Vulpe C.D."/>
            <person name="Tuck P."/>
            <person name="Blalock B.J."/>
            <person name="Lin Y.-Y."/>
            <person name="Smith M.E."/>
            <person name="Ochoa-Acuna H."/>
            <person name="Chen M.-J.M."/>
            <person name="Childers C.P."/>
            <person name="Qu J."/>
            <person name="Dugan S."/>
            <person name="Lee S.L."/>
            <person name="Chao H."/>
            <person name="Dinh H."/>
            <person name="Han Y."/>
            <person name="Doddapaneni H."/>
            <person name="Worley K.C."/>
            <person name="Muzny D.M."/>
            <person name="Gibbs R.A."/>
            <person name="Richards S."/>
        </authorList>
    </citation>
    <scope>NUCLEOTIDE SEQUENCE</scope>
    <source>
        <strain evidence="2">HAZT.00-mixed</strain>
        <tissue evidence="2">Whole organism</tissue>
    </source>
</reference>
<gene>
    <name evidence="2" type="ORF">HAZT_HAZT011274</name>
</gene>
<sequence>MFKRYKATYGRKAQGYVRAQSTGLHTGAEHRATYGHRAQSYVRAQSTGLRTGAEHRTTYGHRAQSYIRAQSTGLRTGAEHRATYGRRAQGYVRAQSTGLRTGTEHRATGSQGPVKVHILSQSLFTEVLEDGFSCPNSTQVHTNGHILDHARYIKPDDCRSFYICMEGKYPSVSGCPEGTVFNDLTLNCDDPANVPGWWVLSEVPLAK</sequence>
<dbReference type="Proteomes" id="UP000711488">
    <property type="component" value="Unassembled WGS sequence"/>
</dbReference>
<organism evidence="2">
    <name type="scientific">Hyalella azteca</name>
    <name type="common">Amphipod</name>
    <dbReference type="NCBI Taxonomy" id="294128"/>
    <lineage>
        <taxon>Eukaryota</taxon>
        <taxon>Metazoa</taxon>
        <taxon>Ecdysozoa</taxon>
        <taxon>Arthropoda</taxon>
        <taxon>Crustacea</taxon>
        <taxon>Multicrustacea</taxon>
        <taxon>Malacostraca</taxon>
        <taxon>Eumalacostraca</taxon>
        <taxon>Peracarida</taxon>
        <taxon>Amphipoda</taxon>
        <taxon>Senticaudata</taxon>
        <taxon>Talitrida</taxon>
        <taxon>Talitroidea</taxon>
        <taxon>Hyalellidae</taxon>
        <taxon>Hyalella</taxon>
    </lineage>
</organism>
<protein>
    <recommendedName>
        <fullName evidence="1">Chitin-binding type-2 domain-containing protein</fullName>
    </recommendedName>
</protein>
<dbReference type="AlphaFoldDB" id="A0A6A0H2P6"/>
<dbReference type="OrthoDB" id="439917at2759"/>
<dbReference type="EMBL" id="JQDR03008251">
    <property type="protein sequence ID" value="KAA0197419.1"/>
    <property type="molecule type" value="Genomic_DNA"/>
</dbReference>
<accession>A0A6A0H2P6</accession>
<dbReference type="PROSITE" id="PS50940">
    <property type="entry name" value="CHIT_BIND_II"/>
    <property type="match status" value="1"/>
</dbReference>
<reference evidence="2" key="1">
    <citation type="submission" date="2014-08" db="EMBL/GenBank/DDBJ databases">
        <authorList>
            <person name="Murali S."/>
            <person name="Richards S."/>
            <person name="Bandaranaike D."/>
            <person name="Bellair M."/>
            <person name="Blankenburg K."/>
            <person name="Chao H."/>
            <person name="Dinh H."/>
            <person name="Doddapaneni H."/>
            <person name="Dugan-Rocha S."/>
            <person name="Elkadiri S."/>
            <person name="Gnanaolivu R."/>
            <person name="Hughes D."/>
            <person name="Lee S."/>
            <person name="Li M."/>
            <person name="Ming W."/>
            <person name="Munidasa M."/>
            <person name="Muniz J."/>
            <person name="Nguyen L."/>
            <person name="Osuji N."/>
            <person name="Pu L.-L."/>
            <person name="Puazo M."/>
            <person name="Skinner E."/>
            <person name="Qu C."/>
            <person name="Quiroz J."/>
            <person name="Raj R."/>
            <person name="Weissenberger G."/>
            <person name="Xin Y."/>
            <person name="Zou X."/>
            <person name="Han Y."/>
            <person name="Worley K."/>
            <person name="Muzny D."/>
            <person name="Gibbs R."/>
        </authorList>
    </citation>
    <scope>NUCLEOTIDE SEQUENCE</scope>
    <source>
        <strain evidence="2">HAZT.00-mixed</strain>
        <tissue evidence="2">Whole organism</tissue>
    </source>
</reference>
<evidence type="ECO:0000313" key="2">
    <source>
        <dbReference type="EMBL" id="KAA0197419.1"/>
    </source>
</evidence>
<feature type="domain" description="Chitin-binding type-2" evidence="1">
    <location>
        <begin position="131"/>
        <end position="194"/>
    </location>
</feature>
<name>A0A6A0H2P6_HYAAZ</name>
<dbReference type="Pfam" id="PF01607">
    <property type="entry name" value="CBM_14"/>
    <property type="match status" value="1"/>
</dbReference>
<proteinExistence type="predicted"/>
<comment type="caution">
    <text evidence="2">The sequence shown here is derived from an EMBL/GenBank/DDBJ whole genome shotgun (WGS) entry which is preliminary data.</text>
</comment>
<dbReference type="InterPro" id="IPR036508">
    <property type="entry name" value="Chitin-bd_dom_sf"/>
</dbReference>
<dbReference type="SUPFAM" id="SSF57625">
    <property type="entry name" value="Invertebrate chitin-binding proteins"/>
    <property type="match status" value="1"/>
</dbReference>
<dbReference type="Gene3D" id="2.170.140.10">
    <property type="entry name" value="Chitin binding domain"/>
    <property type="match status" value="1"/>
</dbReference>
<dbReference type="SMART" id="SM00494">
    <property type="entry name" value="ChtBD2"/>
    <property type="match status" value="1"/>
</dbReference>
<dbReference type="InterPro" id="IPR002557">
    <property type="entry name" value="Chitin-bd_dom"/>
</dbReference>
<dbReference type="GO" id="GO:0005576">
    <property type="term" value="C:extracellular region"/>
    <property type="evidence" value="ECO:0007669"/>
    <property type="project" value="InterPro"/>
</dbReference>
<dbReference type="GO" id="GO:0008061">
    <property type="term" value="F:chitin binding"/>
    <property type="evidence" value="ECO:0007669"/>
    <property type="project" value="InterPro"/>
</dbReference>
<reference evidence="2" key="2">
    <citation type="journal article" date="2018" name="Environ. Sci. Technol.">
        <title>The Toxicogenome of Hyalella azteca: A Model for Sediment Ecotoxicology and Evolutionary Toxicology.</title>
        <authorList>
            <person name="Poynton H.C."/>
            <person name="Hasenbein S."/>
            <person name="Benoit J.B."/>
            <person name="Sepulveda M.S."/>
            <person name="Poelchau M.F."/>
            <person name="Hughes D.S.T."/>
            <person name="Murali S.C."/>
            <person name="Chen S."/>
            <person name="Glastad K.M."/>
            <person name="Goodisman M.A.D."/>
            <person name="Werren J.H."/>
            <person name="Vineis J.H."/>
            <person name="Bowen J.L."/>
            <person name="Friedrich M."/>
            <person name="Jones J."/>
            <person name="Robertson H.M."/>
            <person name="Feyereisen R."/>
            <person name="Mechler-Hickson A."/>
            <person name="Mathers N."/>
            <person name="Lee C.E."/>
            <person name="Colbourne J.K."/>
            <person name="Biales A."/>
            <person name="Johnston J.S."/>
            <person name="Wellborn G.A."/>
            <person name="Rosendale A.J."/>
            <person name="Cridge A.G."/>
            <person name="Munoz-Torres M.C."/>
            <person name="Bain P.A."/>
            <person name="Manny A.R."/>
            <person name="Major K.M."/>
            <person name="Lambert F.N."/>
            <person name="Vulpe C.D."/>
            <person name="Tuck P."/>
            <person name="Blalock B.J."/>
            <person name="Lin Y.Y."/>
            <person name="Smith M.E."/>
            <person name="Ochoa-Acuna H."/>
            <person name="Chen M.M."/>
            <person name="Childers C.P."/>
            <person name="Qu J."/>
            <person name="Dugan S."/>
            <person name="Lee S.L."/>
            <person name="Chao H."/>
            <person name="Dinh H."/>
            <person name="Han Y."/>
            <person name="Doddapaneni H."/>
            <person name="Worley K.C."/>
            <person name="Muzny D.M."/>
            <person name="Gibbs R.A."/>
            <person name="Richards S."/>
        </authorList>
    </citation>
    <scope>NUCLEOTIDE SEQUENCE</scope>
    <source>
        <strain evidence="2">HAZT.00-mixed</strain>
        <tissue evidence="2">Whole organism</tissue>
    </source>
</reference>
<evidence type="ECO:0000259" key="1">
    <source>
        <dbReference type="PROSITE" id="PS50940"/>
    </source>
</evidence>